<gene>
    <name evidence="2" type="ORF">NF685_01895</name>
</gene>
<comment type="caution">
    <text evidence="2">The sequence shown here is derived from an EMBL/GenBank/DDBJ whole genome shotgun (WGS) entry which is preliminary data.</text>
</comment>
<protein>
    <submittedName>
        <fullName evidence="2">Pentapeptide repeat-containing protein</fullName>
    </submittedName>
</protein>
<dbReference type="SUPFAM" id="SSF141571">
    <property type="entry name" value="Pentapeptide repeat-like"/>
    <property type="match status" value="1"/>
</dbReference>
<dbReference type="PANTHER" id="PTHR47485">
    <property type="entry name" value="THYLAKOID LUMENAL 17.4 KDA PROTEIN, CHLOROPLASTIC"/>
    <property type="match status" value="1"/>
</dbReference>
<keyword evidence="1" id="KW-0677">Repeat</keyword>
<dbReference type="Pfam" id="PF00805">
    <property type="entry name" value="Pentapeptide"/>
    <property type="match status" value="3"/>
</dbReference>
<dbReference type="Gene3D" id="2.160.20.80">
    <property type="entry name" value="E3 ubiquitin-protein ligase SopA"/>
    <property type="match status" value="1"/>
</dbReference>
<reference evidence="2 3" key="1">
    <citation type="submission" date="2022-06" db="EMBL/GenBank/DDBJ databases">
        <title>Whole-genome of Asaia lannensis strain LMG 27011T.</title>
        <authorList>
            <person name="Sombolestani A."/>
        </authorList>
    </citation>
    <scope>NUCLEOTIDE SEQUENCE [LARGE SCALE GENOMIC DNA]</scope>
    <source>
        <strain evidence="2 3">NBRC 102526</strain>
    </source>
</reference>
<sequence>MSRSSWNYAIRHAINASVLWSLPFDEEEREKPDSVLRADALQIALARGLPLVSGNFDGAALAGCDLRNADLTRCSLRGADLRHCQLDGALLYGADLENADLSHASLMGAQLCGASAIAALVVGADLRGANLSGAALARAQFQGALLAGTRLCGADCHETSFCDCDIASASFSGVDLSHAVMMGSRWDEIDLQRWPIRLEGLDYTVTLLKDHMVIGSSIISLEDLSRMDDRAAAELGGLRAMRFFRAFRSILLSLFACEPLVSRMPSGMQEKTTLVAGNEETYR</sequence>
<dbReference type="PANTHER" id="PTHR47485:SF1">
    <property type="entry name" value="THYLAKOID LUMENAL 17.4 KDA PROTEIN, CHLOROPLASTIC"/>
    <property type="match status" value="1"/>
</dbReference>
<evidence type="ECO:0000256" key="1">
    <source>
        <dbReference type="ARBA" id="ARBA00022737"/>
    </source>
</evidence>
<dbReference type="EMBL" id="JAMXQU010000001">
    <property type="protein sequence ID" value="MCO6158781.1"/>
    <property type="molecule type" value="Genomic_DNA"/>
</dbReference>
<dbReference type="Proteomes" id="UP001523401">
    <property type="component" value="Unassembled WGS sequence"/>
</dbReference>
<evidence type="ECO:0000313" key="2">
    <source>
        <dbReference type="EMBL" id="MCO6158781.1"/>
    </source>
</evidence>
<dbReference type="InterPro" id="IPR001646">
    <property type="entry name" value="5peptide_repeat"/>
</dbReference>
<accession>A0ABT1CDC4</accession>
<keyword evidence="3" id="KW-1185">Reference proteome</keyword>
<proteinExistence type="predicted"/>
<dbReference type="RefSeq" id="WP_252848364.1">
    <property type="nucleotide sequence ID" value="NZ_BAPW01000034.1"/>
</dbReference>
<name>A0ABT1CDC4_9PROT</name>
<evidence type="ECO:0000313" key="3">
    <source>
        <dbReference type="Proteomes" id="UP001523401"/>
    </source>
</evidence>
<organism evidence="2 3">
    <name type="scientific">Asaia lannensis NBRC 102526</name>
    <dbReference type="NCBI Taxonomy" id="1307926"/>
    <lineage>
        <taxon>Bacteria</taxon>
        <taxon>Pseudomonadati</taxon>
        <taxon>Pseudomonadota</taxon>
        <taxon>Alphaproteobacteria</taxon>
        <taxon>Acetobacterales</taxon>
        <taxon>Acetobacteraceae</taxon>
        <taxon>Asaia</taxon>
    </lineage>
</organism>